<proteinExistence type="predicted"/>
<sequence length="175" mass="21616">MLKEGEFLFYFSEICFNQFFSLIIYNKKNSSQSDSKFTQQVIRILLNDFQNRQKKYQKILQILQKNTFLDPRFQFSFYQDKLVQLEQFIKLITIYYNDWKKEETKIDNCPQNQPNNKNDYESDIKFYIREYIPMNFCHLESQNQKIQKYQFLKVQAYNFFSIQQFPLIVLFQRLD</sequence>
<organism evidence="1 2">
    <name type="scientific">Tetrahymena thermophila (strain SB210)</name>
    <dbReference type="NCBI Taxonomy" id="312017"/>
    <lineage>
        <taxon>Eukaryota</taxon>
        <taxon>Sar</taxon>
        <taxon>Alveolata</taxon>
        <taxon>Ciliophora</taxon>
        <taxon>Intramacronucleata</taxon>
        <taxon>Oligohymenophorea</taxon>
        <taxon>Hymenostomatida</taxon>
        <taxon>Tetrahymenina</taxon>
        <taxon>Tetrahymenidae</taxon>
        <taxon>Tetrahymena</taxon>
    </lineage>
</organism>
<protein>
    <submittedName>
        <fullName evidence="1">Uncharacterized protein</fullName>
    </submittedName>
</protein>
<evidence type="ECO:0000313" key="2">
    <source>
        <dbReference type="Proteomes" id="UP000009168"/>
    </source>
</evidence>
<name>W7XCI8_TETTS</name>
<dbReference type="GeneID" id="24437249"/>
<dbReference type="Proteomes" id="UP000009168">
    <property type="component" value="Unassembled WGS sequence"/>
</dbReference>
<dbReference type="KEGG" id="tet:TTHERM_000094318"/>
<dbReference type="EMBL" id="GG662749">
    <property type="protein sequence ID" value="EWS75177.1"/>
    <property type="molecule type" value="Genomic_DNA"/>
</dbReference>
<reference evidence="2" key="1">
    <citation type="journal article" date="2006" name="PLoS Biol.">
        <title>Macronuclear genome sequence of the ciliate Tetrahymena thermophila, a model eukaryote.</title>
        <authorList>
            <person name="Eisen J.A."/>
            <person name="Coyne R.S."/>
            <person name="Wu M."/>
            <person name="Wu D."/>
            <person name="Thiagarajan M."/>
            <person name="Wortman J.R."/>
            <person name="Badger J.H."/>
            <person name="Ren Q."/>
            <person name="Amedeo P."/>
            <person name="Jones K.M."/>
            <person name="Tallon L.J."/>
            <person name="Delcher A.L."/>
            <person name="Salzberg S.L."/>
            <person name="Silva J.C."/>
            <person name="Haas B.J."/>
            <person name="Majoros W.H."/>
            <person name="Farzad M."/>
            <person name="Carlton J.M."/>
            <person name="Smith R.K. Jr."/>
            <person name="Garg J."/>
            <person name="Pearlman R.E."/>
            <person name="Karrer K.M."/>
            <person name="Sun L."/>
            <person name="Manning G."/>
            <person name="Elde N.C."/>
            <person name="Turkewitz A.P."/>
            <person name="Asai D.J."/>
            <person name="Wilkes D.E."/>
            <person name="Wang Y."/>
            <person name="Cai H."/>
            <person name="Collins K."/>
            <person name="Stewart B.A."/>
            <person name="Lee S.R."/>
            <person name="Wilamowska K."/>
            <person name="Weinberg Z."/>
            <person name="Ruzzo W.L."/>
            <person name="Wloga D."/>
            <person name="Gaertig J."/>
            <person name="Frankel J."/>
            <person name="Tsao C.-C."/>
            <person name="Gorovsky M.A."/>
            <person name="Keeling P.J."/>
            <person name="Waller R.F."/>
            <person name="Patron N.J."/>
            <person name="Cherry J.M."/>
            <person name="Stover N.A."/>
            <person name="Krieger C.J."/>
            <person name="del Toro C."/>
            <person name="Ryder H.F."/>
            <person name="Williamson S.C."/>
            <person name="Barbeau R.A."/>
            <person name="Hamilton E.P."/>
            <person name="Orias E."/>
        </authorList>
    </citation>
    <scope>NUCLEOTIDE SEQUENCE [LARGE SCALE GENOMIC DNA]</scope>
    <source>
        <strain evidence="2">SB210</strain>
    </source>
</reference>
<dbReference type="AlphaFoldDB" id="W7XCI8"/>
<evidence type="ECO:0000313" key="1">
    <source>
        <dbReference type="EMBL" id="EWS75177.1"/>
    </source>
</evidence>
<gene>
    <name evidence="1" type="ORF">TTHERM_000094318</name>
</gene>
<accession>W7XCI8</accession>
<dbReference type="InParanoid" id="W7XCI8"/>
<dbReference type="RefSeq" id="XP_012652168.1">
    <property type="nucleotide sequence ID" value="XM_012796714.1"/>
</dbReference>
<keyword evidence="2" id="KW-1185">Reference proteome</keyword>